<organism evidence="7 8">
    <name type="scientific">Actinotignum urinale</name>
    <dbReference type="NCBI Taxonomy" id="190146"/>
    <lineage>
        <taxon>Bacteria</taxon>
        <taxon>Bacillati</taxon>
        <taxon>Actinomycetota</taxon>
        <taxon>Actinomycetes</taxon>
        <taxon>Actinomycetales</taxon>
        <taxon>Actinomycetaceae</taxon>
        <taxon>Actinotignum</taxon>
    </lineage>
</organism>
<dbReference type="EMBL" id="JAWNGA010000002">
    <property type="protein sequence ID" value="MDY5132585.1"/>
    <property type="molecule type" value="Genomic_DNA"/>
</dbReference>
<reference evidence="7 8" key="1">
    <citation type="submission" date="2023-10" db="EMBL/GenBank/DDBJ databases">
        <title>Whole Genome based description of the genera Actinobaculum and Actinotignum reveals a complex phylogenetic relationship within the species included in the genus Actinotignum.</title>
        <authorList>
            <person name="Jensen C.S."/>
            <person name="Dargis R."/>
            <person name="Kemp M."/>
            <person name="Christensen J.J."/>
        </authorList>
    </citation>
    <scope>NUCLEOTIDE SEQUENCE [LARGE SCALE GENOMIC DNA]</scope>
    <source>
        <strain evidence="7 8">SLA_B974</strain>
    </source>
</reference>
<evidence type="ECO:0000313" key="8">
    <source>
        <dbReference type="Proteomes" id="UP001275049"/>
    </source>
</evidence>
<evidence type="ECO:0000256" key="2">
    <source>
        <dbReference type="ARBA" id="ARBA00022747"/>
    </source>
</evidence>
<keyword evidence="7" id="KW-0540">Nuclease</keyword>
<evidence type="ECO:0000259" key="6">
    <source>
        <dbReference type="Pfam" id="PF01420"/>
    </source>
</evidence>
<comment type="similarity">
    <text evidence="1">Belongs to the type-I restriction system S methylase family.</text>
</comment>
<keyword evidence="3" id="KW-0238">DNA-binding</keyword>
<dbReference type="InterPro" id="IPR051212">
    <property type="entry name" value="Type-I_RE_S_subunit"/>
</dbReference>
<gene>
    <name evidence="7" type="ORF">R6G86_02345</name>
</gene>
<name>A0ABU5G5E4_9ACTO</name>
<protein>
    <submittedName>
        <fullName evidence="7">Restriction endonuclease subunit S</fullName>
        <ecNumber evidence="7">3.1.21.-</ecNumber>
    </submittedName>
</protein>
<dbReference type="EC" id="3.1.21.-" evidence="7"/>
<dbReference type="SUPFAM" id="SSF116734">
    <property type="entry name" value="DNA methylase specificity domain"/>
    <property type="match status" value="2"/>
</dbReference>
<dbReference type="CDD" id="cd17293">
    <property type="entry name" value="RMtype1_S_Ppo21ORF8840P_TRD1-CR1_like"/>
    <property type="match status" value="1"/>
</dbReference>
<evidence type="ECO:0000256" key="1">
    <source>
        <dbReference type="ARBA" id="ARBA00010923"/>
    </source>
</evidence>
<evidence type="ECO:0000256" key="4">
    <source>
        <dbReference type="ARBA" id="ARBA00038652"/>
    </source>
</evidence>
<sequence length="436" mass="48537">MARNKTYPLIIDFNNIPKEALVPEEEQPYPLPEHWKWVISGSVVEPMKTRKPAGKTFTYIDIESVNNKQQVVEFPKTLASNKAPSRASRAVHFGDTLFSLVRPYLRNIAFVTQNLADSIASTGFYVCTPVIAVHPKYLFHVLRSNSFVTRVVKYMKGDNSPSVKISDFKKIPFPLPPLEEQKQIVAYLDEKLGKIDSVREKLQDFLDHADRRKANLIQAGITGHLTHQWRELHGSAREDWITKTVDELGAVVTGGTPSTKYPEFYGSDVPFIKPADLNAGRHVTSSATYLSLLGSEQARMLPPNTVAVCCIGATISKCGLIEVESATNQQINALVPYEENSPTYLYYLCASPSFKQMVINDSSSTTLPILNKGRFSKLKVTVPSLDEQQEIARILDEQLARITAADAKVQEALDQLNLLKEQLVSAALAGRFSNAK</sequence>
<feature type="domain" description="Type I restriction modification DNA specificity" evidence="6">
    <location>
        <begin position="238"/>
        <end position="400"/>
    </location>
</feature>
<keyword evidence="7" id="KW-0255">Endonuclease</keyword>
<dbReference type="Proteomes" id="UP001275049">
    <property type="component" value="Unassembled WGS sequence"/>
</dbReference>
<dbReference type="RefSeq" id="WP_320754981.1">
    <property type="nucleotide sequence ID" value="NZ_JAWNGA010000002.1"/>
</dbReference>
<keyword evidence="8" id="KW-1185">Reference proteome</keyword>
<keyword evidence="7" id="KW-0378">Hydrolase</keyword>
<proteinExistence type="inferred from homology"/>
<feature type="domain" description="Type I restriction modification DNA specificity" evidence="6">
    <location>
        <begin position="59"/>
        <end position="197"/>
    </location>
</feature>
<keyword evidence="2" id="KW-0680">Restriction system</keyword>
<evidence type="ECO:0000313" key="7">
    <source>
        <dbReference type="EMBL" id="MDY5132585.1"/>
    </source>
</evidence>
<dbReference type="Gene3D" id="3.90.220.20">
    <property type="entry name" value="DNA methylase specificity domains"/>
    <property type="match status" value="2"/>
</dbReference>
<dbReference type="GO" id="GO:0016787">
    <property type="term" value="F:hydrolase activity"/>
    <property type="evidence" value="ECO:0007669"/>
    <property type="project" value="UniProtKB-KW"/>
</dbReference>
<dbReference type="Pfam" id="PF01420">
    <property type="entry name" value="Methylase_S"/>
    <property type="match status" value="2"/>
</dbReference>
<dbReference type="PANTHER" id="PTHR43140:SF1">
    <property type="entry name" value="TYPE I RESTRICTION ENZYME ECOKI SPECIFICITY SUBUNIT"/>
    <property type="match status" value="1"/>
</dbReference>
<accession>A0ABU5G5E4</accession>
<keyword evidence="5" id="KW-0175">Coiled coil</keyword>
<dbReference type="InterPro" id="IPR044946">
    <property type="entry name" value="Restrct_endonuc_typeI_TRD_sf"/>
</dbReference>
<dbReference type="GO" id="GO:0004519">
    <property type="term" value="F:endonuclease activity"/>
    <property type="evidence" value="ECO:0007669"/>
    <property type="project" value="UniProtKB-KW"/>
</dbReference>
<evidence type="ECO:0000256" key="3">
    <source>
        <dbReference type="ARBA" id="ARBA00023125"/>
    </source>
</evidence>
<feature type="coiled-coil region" evidence="5">
    <location>
        <begin position="395"/>
        <end position="429"/>
    </location>
</feature>
<comment type="subunit">
    <text evidence="4">The methyltransferase is composed of M and S polypeptides.</text>
</comment>
<evidence type="ECO:0000256" key="5">
    <source>
        <dbReference type="SAM" id="Coils"/>
    </source>
</evidence>
<comment type="caution">
    <text evidence="7">The sequence shown here is derived from an EMBL/GenBank/DDBJ whole genome shotgun (WGS) entry which is preliminary data.</text>
</comment>
<dbReference type="PANTHER" id="PTHR43140">
    <property type="entry name" value="TYPE-1 RESTRICTION ENZYME ECOKI SPECIFICITY PROTEIN"/>
    <property type="match status" value="1"/>
</dbReference>
<dbReference type="InterPro" id="IPR000055">
    <property type="entry name" value="Restrct_endonuc_typeI_TRD"/>
</dbReference>